<evidence type="ECO:0000313" key="1">
    <source>
        <dbReference type="EMBL" id="AEP35428.1"/>
    </source>
</evidence>
<accession>G4NMK0</accession>
<protein>
    <submittedName>
        <fullName evidence="1">Uncharacterized protein</fullName>
    </submittedName>
</protein>
<evidence type="ECO:0000313" key="2">
    <source>
        <dbReference type="Proteomes" id="UP000009287"/>
    </source>
</evidence>
<dbReference type="PATRIC" id="fig|580047.4.peg.620"/>
<gene>
    <name evidence="1" type="ordered locus">CTO_0985</name>
</gene>
<reference evidence="1 2" key="1">
    <citation type="journal article" date="2011" name="J. Exp. Med.">
        <title>A live-attenuated chlamydial vaccine protects against trachoma in nonhuman primates.</title>
        <authorList>
            <person name="Kari L."/>
            <person name="Whitmire W.M."/>
            <person name="Olivares-Zavaleta N."/>
            <person name="Goheen M.M."/>
            <person name="Taylor L.D."/>
            <person name="Carlson J.H."/>
            <person name="Sturdevant G.L."/>
            <person name="Lu C."/>
            <person name="Bakios L.E."/>
            <person name="Randall L.B."/>
            <person name="Parnell M.J."/>
            <person name="Zhong G."/>
            <person name="Caldwell H.D."/>
        </authorList>
    </citation>
    <scope>NUCLEOTIDE SEQUENCE [LARGE SCALE GENOMIC DNA]</scope>
    <source>
        <strain evidence="1 2">A2497</strain>
    </source>
</reference>
<dbReference type="Proteomes" id="UP000009287">
    <property type="component" value="Chromosome"/>
</dbReference>
<dbReference type="AlphaFoldDB" id="G4NMK0"/>
<dbReference type="EMBL" id="CP002401">
    <property type="protein sequence ID" value="AEP35428.1"/>
    <property type="molecule type" value="Genomic_DNA"/>
</dbReference>
<sequence>MAMLKTRAIEGQENLDLCVKKNAILVWLSLVNDMPHRVGNKVTSKGARFPACWLCQRIPTSSEG</sequence>
<organism evidence="1 2">
    <name type="scientific">Chlamydia trachomatis serovar A (strain A2497)</name>
    <dbReference type="NCBI Taxonomy" id="580047"/>
    <lineage>
        <taxon>Bacteria</taxon>
        <taxon>Pseudomonadati</taxon>
        <taxon>Chlamydiota</taxon>
        <taxon>Chlamydiia</taxon>
        <taxon>Chlamydiales</taxon>
        <taxon>Chlamydiaceae</taxon>
        <taxon>Chlamydia/Chlamydophila group</taxon>
        <taxon>Chlamydia</taxon>
    </lineage>
</organism>
<dbReference type="KEGG" id="cra:CTO_0985"/>
<name>G4NMK0_CHLT4</name>
<proteinExistence type="predicted"/>